<dbReference type="InterPro" id="IPR008984">
    <property type="entry name" value="SMAD_FHA_dom_sf"/>
</dbReference>
<keyword evidence="4" id="KW-1185">Reference proteome</keyword>
<feature type="domain" description="FHA" evidence="2">
    <location>
        <begin position="207"/>
        <end position="259"/>
    </location>
</feature>
<feature type="transmembrane region" description="Helical" evidence="1">
    <location>
        <begin position="124"/>
        <end position="141"/>
    </location>
</feature>
<keyword evidence="1" id="KW-0812">Transmembrane</keyword>
<reference evidence="4" key="1">
    <citation type="submission" date="2016-01" db="EMBL/GenBank/DDBJ databases">
        <authorList>
            <person name="Mitreva M."/>
            <person name="Pepin K.H."/>
            <person name="Mihindukulasuriya K.A."/>
            <person name="Fulton R."/>
            <person name="Fronick C."/>
            <person name="O'Laughlin M."/>
            <person name="Miner T."/>
            <person name="Herter B."/>
            <person name="Rosa B.A."/>
            <person name="Cordes M."/>
            <person name="Tomlinson C."/>
            <person name="Wollam A."/>
            <person name="Palsikar V.B."/>
            <person name="Mardis E.R."/>
            <person name="Wilson R.K."/>
        </authorList>
    </citation>
    <scope>NUCLEOTIDE SEQUENCE [LARGE SCALE GENOMIC DNA]</scope>
    <source>
        <strain evidence="4">KA00185</strain>
    </source>
</reference>
<name>A0A134AK81_9FUSO</name>
<gene>
    <name evidence="3" type="ORF">HMPREF3180_00824</name>
</gene>
<dbReference type="SUPFAM" id="SSF49879">
    <property type="entry name" value="SMAD/FHA domain"/>
    <property type="match status" value="1"/>
</dbReference>
<evidence type="ECO:0000259" key="2">
    <source>
        <dbReference type="PROSITE" id="PS50006"/>
    </source>
</evidence>
<dbReference type="EMBL" id="LSDD01000056">
    <property type="protein sequence ID" value="KXB67960.1"/>
    <property type="molecule type" value="Genomic_DNA"/>
</dbReference>
<organism evidence="3 4">
    <name type="scientific">Leptotrichia wadei</name>
    <dbReference type="NCBI Taxonomy" id="157687"/>
    <lineage>
        <taxon>Bacteria</taxon>
        <taxon>Fusobacteriati</taxon>
        <taxon>Fusobacteriota</taxon>
        <taxon>Fusobacteriia</taxon>
        <taxon>Fusobacteriales</taxon>
        <taxon>Leptotrichiaceae</taxon>
        <taxon>Leptotrichia</taxon>
    </lineage>
</organism>
<evidence type="ECO:0000256" key="1">
    <source>
        <dbReference type="SAM" id="Phobius"/>
    </source>
</evidence>
<protein>
    <recommendedName>
        <fullName evidence="2">FHA domain-containing protein</fullName>
    </recommendedName>
</protein>
<evidence type="ECO:0000313" key="4">
    <source>
        <dbReference type="Proteomes" id="UP000070483"/>
    </source>
</evidence>
<dbReference type="Pfam" id="PF00498">
    <property type="entry name" value="FHA"/>
    <property type="match status" value="1"/>
</dbReference>
<dbReference type="PATRIC" id="fig|157687.3.peg.821"/>
<keyword evidence="1" id="KW-1133">Transmembrane helix</keyword>
<dbReference type="AlphaFoldDB" id="A0A134AK81"/>
<dbReference type="Proteomes" id="UP000070483">
    <property type="component" value="Unassembled WGS sequence"/>
</dbReference>
<proteinExistence type="predicted"/>
<sequence>MSSVLRQFYYKKDKLREGKKEMLWAIRRFFSNFRSIFRRPFGRGSIYRLERLRSVARMKENGKNRSEKNGLGVDKGIRKYEKRKLNARNQKSYKFFNVKNILIMIVLIFTFIFVHFSGYSAKSLYFSIFIYIGVTLYLLILERFFEKVEVQEEIKNIKNDREREHNVFLERVKEIEDLEKNQIEHIFLKDSEDYDMKIWKVGRATSLLIGKQSPRNRVDIDVSEGIYSNLVSRAHGILNRVNGIWYYEDLGSQNGSGIEKSLDKRKMKLKKNIPVKVESGDIIYLATTKILLK</sequence>
<dbReference type="Gene3D" id="2.60.200.20">
    <property type="match status" value="1"/>
</dbReference>
<comment type="caution">
    <text evidence="3">The sequence shown here is derived from an EMBL/GenBank/DDBJ whole genome shotgun (WGS) entry which is preliminary data.</text>
</comment>
<keyword evidence="1" id="KW-0472">Membrane</keyword>
<feature type="transmembrane region" description="Helical" evidence="1">
    <location>
        <begin position="101"/>
        <end position="118"/>
    </location>
</feature>
<evidence type="ECO:0000313" key="3">
    <source>
        <dbReference type="EMBL" id="KXB67960.1"/>
    </source>
</evidence>
<dbReference type="STRING" id="157687.HMPREF3180_00824"/>
<dbReference type="PROSITE" id="PS50006">
    <property type="entry name" value="FHA_DOMAIN"/>
    <property type="match status" value="1"/>
</dbReference>
<dbReference type="InterPro" id="IPR000253">
    <property type="entry name" value="FHA_dom"/>
</dbReference>
<accession>A0A134AK81</accession>